<evidence type="ECO:0000313" key="1">
    <source>
        <dbReference type="EMBL" id="SIS78104.1"/>
    </source>
</evidence>
<dbReference type="AlphaFoldDB" id="A0A1N7LWC5"/>
<evidence type="ECO:0008006" key="3">
    <source>
        <dbReference type="Google" id="ProtNLM"/>
    </source>
</evidence>
<evidence type="ECO:0000313" key="2">
    <source>
        <dbReference type="Proteomes" id="UP000186098"/>
    </source>
</evidence>
<proteinExistence type="predicted"/>
<protein>
    <recommendedName>
        <fullName evidence="3">DUF1127 domain-containing protein</fullName>
    </recommendedName>
</protein>
<name>A0A1N7LWC5_9RHOB</name>
<accession>A0A1N7LWC5</accession>
<sequence>MAFAITHNTPANAAHREARLKKGMDEFFAALGQGINAYMERNARVREIERLSAMSDEELLKLGVRRERIAYHVFQDRFWF</sequence>
<dbReference type="STRING" id="407234.SAMN05421795_104194"/>
<dbReference type="Proteomes" id="UP000186098">
    <property type="component" value="Unassembled WGS sequence"/>
</dbReference>
<dbReference type="OrthoDB" id="7867799at2"/>
<organism evidence="1 2">
    <name type="scientific">Phaeovulum vinaykumarii</name>
    <dbReference type="NCBI Taxonomy" id="407234"/>
    <lineage>
        <taxon>Bacteria</taxon>
        <taxon>Pseudomonadati</taxon>
        <taxon>Pseudomonadota</taxon>
        <taxon>Alphaproteobacteria</taxon>
        <taxon>Rhodobacterales</taxon>
        <taxon>Paracoccaceae</taxon>
        <taxon>Phaeovulum</taxon>
    </lineage>
</organism>
<reference evidence="2" key="1">
    <citation type="submission" date="2017-01" db="EMBL/GenBank/DDBJ databases">
        <authorList>
            <person name="Varghese N."/>
            <person name="Submissions S."/>
        </authorList>
    </citation>
    <scope>NUCLEOTIDE SEQUENCE [LARGE SCALE GENOMIC DNA]</scope>
    <source>
        <strain evidence="2">DSM 18714</strain>
    </source>
</reference>
<keyword evidence="2" id="KW-1185">Reference proteome</keyword>
<dbReference type="EMBL" id="FTOM01000004">
    <property type="protein sequence ID" value="SIS78104.1"/>
    <property type="molecule type" value="Genomic_DNA"/>
</dbReference>
<dbReference type="RefSeq" id="WP_076365813.1">
    <property type="nucleotide sequence ID" value="NZ_FTOM01000004.1"/>
</dbReference>
<gene>
    <name evidence="1" type="ORF">SAMN05421795_104194</name>
</gene>